<dbReference type="GO" id="GO:0003723">
    <property type="term" value="F:RNA binding"/>
    <property type="evidence" value="ECO:0007669"/>
    <property type="project" value="InterPro"/>
</dbReference>
<keyword evidence="1" id="KW-0489">Methyltransferase</keyword>
<evidence type="ECO:0000256" key="1">
    <source>
        <dbReference type="ARBA" id="ARBA00022603"/>
    </source>
</evidence>
<dbReference type="GO" id="GO:0006396">
    <property type="term" value="P:RNA processing"/>
    <property type="evidence" value="ECO:0007669"/>
    <property type="project" value="InterPro"/>
</dbReference>
<feature type="domain" description="tRNA/rRNA methyltransferase SpoU type" evidence="3">
    <location>
        <begin position="229"/>
        <end position="363"/>
    </location>
</feature>
<gene>
    <name evidence="4" type="ORF">C7Y72_00470</name>
</gene>
<dbReference type="InterPro" id="IPR029028">
    <property type="entry name" value="Alpha/beta_knot_MTases"/>
</dbReference>
<keyword evidence="5" id="KW-1185">Reference proteome</keyword>
<evidence type="ECO:0000259" key="3">
    <source>
        <dbReference type="Pfam" id="PF00588"/>
    </source>
</evidence>
<dbReference type="GO" id="GO:0032259">
    <property type="term" value="P:methylation"/>
    <property type="evidence" value="ECO:0007669"/>
    <property type="project" value="UniProtKB-KW"/>
</dbReference>
<keyword evidence="2" id="KW-0808">Transferase</keyword>
<dbReference type="PANTHER" id="PTHR43191:SF2">
    <property type="entry name" value="RRNA METHYLTRANSFERASE 3, MITOCHONDRIAL"/>
    <property type="match status" value="1"/>
</dbReference>
<dbReference type="AlphaFoldDB" id="A0A2T4UG58"/>
<name>A0A2T4UG58_9ACTN</name>
<sequence>MAPPPRRVLVDALNVLGSRPDGWWRDRPAAVTALVAAVDAWCARTGAQATVVVDGARRPYGAPVLARVVTADGPDPSRRDAADDTIVALLQRDRDPGAVTVATSDGGLRERATALGARVVGARTFRERVDGDPLVAVTSARDPRVARAVALLRAEDPEERVVALEDADVIAEATALGARPGLLLGGRDGAPLADDARRALGVLGQAADVVALVPRPAAPDPGELPAGALVLVGVRDAGNVGTIVRTALALGRPRVLLDEGCASPWSRRALRAAAGATLAPGLVARGADLATLAAVPARPALAAAVPRGGVRPEELPAGTVVVLGSEQRGLSDEEIACCDHTVTIPAGGFESLNVAAAAAILGYATRR</sequence>
<evidence type="ECO:0000313" key="4">
    <source>
        <dbReference type="EMBL" id="PTL58226.1"/>
    </source>
</evidence>
<dbReference type="Proteomes" id="UP000240739">
    <property type="component" value="Unassembled WGS sequence"/>
</dbReference>
<dbReference type="SUPFAM" id="SSF75217">
    <property type="entry name" value="alpha/beta knot"/>
    <property type="match status" value="1"/>
</dbReference>
<organism evidence="4 5">
    <name type="scientific">Paraconexibacter algicola</name>
    <dbReference type="NCBI Taxonomy" id="2133960"/>
    <lineage>
        <taxon>Bacteria</taxon>
        <taxon>Bacillati</taxon>
        <taxon>Actinomycetota</taxon>
        <taxon>Thermoleophilia</taxon>
        <taxon>Solirubrobacterales</taxon>
        <taxon>Paraconexibacteraceae</taxon>
        <taxon>Paraconexibacter</taxon>
    </lineage>
</organism>
<dbReference type="InterPro" id="IPR029026">
    <property type="entry name" value="tRNA_m1G_MTases_N"/>
</dbReference>
<evidence type="ECO:0000256" key="2">
    <source>
        <dbReference type="ARBA" id="ARBA00022679"/>
    </source>
</evidence>
<dbReference type="PANTHER" id="PTHR43191">
    <property type="entry name" value="RRNA METHYLTRANSFERASE 3"/>
    <property type="match status" value="1"/>
</dbReference>
<proteinExistence type="predicted"/>
<dbReference type="Pfam" id="PF00588">
    <property type="entry name" value="SpoU_methylase"/>
    <property type="match status" value="1"/>
</dbReference>
<accession>A0A2T4UG58</accession>
<dbReference type="InterPro" id="IPR001537">
    <property type="entry name" value="SpoU_MeTrfase"/>
</dbReference>
<dbReference type="InterPro" id="IPR051259">
    <property type="entry name" value="rRNA_Methyltransferase"/>
</dbReference>
<dbReference type="GO" id="GO:0008173">
    <property type="term" value="F:RNA methyltransferase activity"/>
    <property type="evidence" value="ECO:0007669"/>
    <property type="project" value="InterPro"/>
</dbReference>
<dbReference type="RefSeq" id="WP_107566664.1">
    <property type="nucleotide sequence ID" value="NZ_PYYB01000001.1"/>
</dbReference>
<reference evidence="4 5" key="1">
    <citation type="submission" date="2018-03" db="EMBL/GenBank/DDBJ databases">
        <title>Aquarubrobacter algicola gen. nov., sp. nov., a novel actinobacterium isolated from shallow eutrophic lake during the end of cyanobacterial harmful algal blooms.</title>
        <authorList>
            <person name="Chun S.J."/>
        </authorList>
    </citation>
    <scope>NUCLEOTIDE SEQUENCE [LARGE SCALE GENOMIC DNA]</scope>
    <source>
        <strain evidence="4 5">Seoho-28</strain>
    </source>
</reference>
<dbReference type="OrthoDB" id="3404294at2"/>
<protein>
    <recommendedName>
        <fullName evidence="3">tRNA/rRNA methyltransferase SpoU type domain-containing protein</fullName>
    </recommendedName>
</protein>
<evidence type="ECO:0000313" key="5">
    <source>
        <dbReference type="Proteomes" id="UP000240739"/>
    </source>
</evidence>
<dbReference type="EMBL" id="PYYB01000001">
    <property type="protein sequence ID" value="PTL58226.1"/>
    <property type="molecule type" value="Genomic_DNA"/>
</dbReference>
<dbReference type="Gene3D" id="3.40.1280.10">
    <property type="match status" value="1"/>
</dbReference>
<comment type="caution">
    <text evidence="4">The sequence shown here is derived from an EMBL/GenBank/DDBJ whole genome shotgun (WGS) entry which is preliminary data.</text>
</comment>